<keyword evidence="5 7" id="KW-1133">Transmembrane helix</keyword>
<dbReference type="InterPro" id="IPR000326">
    <property type="entry name" value="PAP2/HPO"/>
</dbReference>
<feature type="transmembrane region" description="Helical" evidence="7">
    <location>
        <begin position="6"/>
        <end position="23"/>
    </location>
</feature>
<dbReference type="RefSeq" id="WP_006587892.1">
    <property type="nucleotide sequence ID" value="NZ_CATOUV010000001.1"/>
</dbReference>
<dbReference type="GO" id="GO:0005886">
    <property type="term" value="C:plasma membrane"/>
    <property type="evidence" value="ECO:0007669"/>
    <property type="project" value="UniProtKB-SubCell"/>
</dbReference>
<dbReference type="AlphaFoldDB" id="A0A5N1ILI6"/>
<protein>
    <submittedName>
        <fullName evidence="9">Phosphatase PAP2 family protein</fullName>
    </submittedName>
</protein>
<evidence type="ECO:0000313" key="10">
    <source>
        <dbReference type="EMBL" id="MEL0564712.1"/>
    </source>
</evidence>
<accession>A0A5N1ILI6</accession>
<dbReference type="PANTHER" id="PTHR14969:SF62">
    <property type="entry name" value="DECAPRENYLPHOSPHORYL-5-PHOSPHORIBOSE PHOSPHATASE RV3807C-RELATED"/>
    <property type="match status" value="1"/>
</dbReference>
<feature type="domain" description="Phosphatidic acid phosphatase type 2/haloperoxidase" evidence="8">
    <location>
        <begin position="81"/>
        <end position="185"/>
    </location>
</feature>
<evidence type="ECO:0000256" key="1">
    <source>
        <dbReference type="ARBA" id="ARBA00004651"/>
    </source>
</evidence>
<name>A0A5N1ILI6_LACJE</name>
<dbReference type="SUPFAM" id="SSF48317">
    <property type="entry name" value="Acid phosphatase/Vanadium-dependent haloperoxidase"/>
    <property type="match status" value="1"/>
</dbReference>
<feature type="transmembrane region" description="Helical" evidence="7">
    <location>
        <begin position="170"/>
        <end position="188"/>
    </location>
</feature>
<evidence type="ECO:0000256" key="4">
    <source>
        <dbReference type="ARBA" id="ARBA00022801"/>
    </source>
</evidence>
<dbReference type="PANTHER" id="PTHR14969">
    <property type="entry name" value="SPHINGOSINE-1-PHOSPHATE PHOSPHOHYDROLASE"/>
    <property type="match status" value="1"/>
</dbReference>
<evidence type="ECO:0000313" key="11">
    <source>
        <dbReference type="Proteomes" id="UP000327236"/>
    </source>
</evidence>
<keyword evidence="2" id="KW-1003">Cell membrane</keyword>
<keyword evidence="3 7" id="KW-0812">Transmembrane</keyword>
<evidence type="ECO:0000256" key="6">
    <source>
        <dbReference type="ARBA" id="ARBA00023136"/>
    </source>
</evidence>
<evidence type="ECO:0000313" key="12">
    <source>
        <dbReference type="Proteomes" id="UP001385848"/>
    </source>
</evidence>
<dbReference type="InterPro" id="IPR036938">
    <property type="entry name" value="PAP2/HPO_sf"/>
</dbReference>
<keyword evidence="6 7" id="KW-0472">Membrane</keyword>
<dbReference type="Gene3D" id="1.20.144.10">
    <property type="entry name" value="Phosphatidic acid phosphatase type 2/haloperoxidase"/>
    <property type="match status" value="1"/>
</dbReference>
<comment type="subcellular location">
    <subcellularLocation>
        <location evidence="1">Cell membrane</location>
        <topology evidence="1">Multi-pass membrane protein</topology>
    </subcellularLocation>
</comment>
<dbReference type="SMART" id="SM00014">
    <property type="entry name" value="acidPPc"/>
    <property type="match status" value="1"/>
</dbReference>
<dbReference type="Proteomes" id="UP001385848">
    <property type="component" value="Unassembled WGS sequence"/>
</dbReference>
<gene>
    <name evidence="10" type="ORF">AAC431_02070</name>
    <name evidence="9" type="ORF">F6H94_00870</name>
</gene>
<dbReference type="GeneID" id="31742869"/>
<evidence type="ECO:0000313" key="9">
    <source>
        <dbReference type="EMBL" id="KAA9324290.1"/>
    </source>
</evidence>
<dbReference type="EMBL" id="VYWW01000002">
    <property type="protein sequence ID" value="KAA9324290.1"/>
    <property type="molecule type" value="Genomic_DNA"/>
</dbReference>
<evidence type="ECO:0000256" key="3">
    <source>
        <dbReference type="ARBA" id="ARBA00022692"/>
    </source>
</evidence>
<dbReference type="EMBL" id="JBBVUL010000003">
    <property type="protein sequence ID" value="MEL0564712.1"/>
    <property type="molecule type" value="Genomic_DNA"/>
</dbReference>
<keyword evidence="4" id="KW-0378">Hydrolase</keyword>
<feature type="transmembrane region" description="Helical" evidence="7">
    <location>
        <begin position="82"/>
        <end position="102"/>
    </location>
</feature>
<dbReference type="Proteomes" id="UP000327236">
    <property type="component" value="Unassembled WGS sequence"/>
</dbReference>
<dbReference type="Pfam" id="PF01569">
    <property type="entry name" value="PAP2"/>
    <property type="match status" value="1"/>
</dbReference>
<evidence type="ECO:0000259" key="8">
    <source>
        <dbReference type="SMART" id="SM00014"/>
    </source>
</evidence>
<organism evidence="9 11">
    <name type="scientific">Lactobacillus jensenii</name>
    <dbReference type="NCBI Taxonomy" id="109790"/>
    <lineage>
        <taxon>Bacteria</taxon>
        <taxon>Bacillati</taxon>
        <taxon>Bacillota</taxon>
        <taxon>Bacilli</taxon>
        <taxon>Lactobacillales</taxon>
        <taxon>Lactobacillaceae</taxon>
        <taxon>Lactobacillus</taxon>
    </lineage>
</organism>
<keyword evidence="12" id="KW-1185">Reference proteome</keyword>
<sequence>MNLSWLIALVISATILFTLIYKLENSRKFRHLDSSWHKRLIQPVHGHFWSIIEFLNEPKLIAFWDCLLALILILNGEIKKAIWVLVTLAFTDIIGIILKHSIKRERPSENNRQSYSFPSGHVLSITSLSLIIWQIYGGLFGITLFLGLLALWFLVVFSRIVLKAHYPSDIVGATALSVFCFLLTIPFLA</sequence>
<comment type="caution">
    <text evidence="9">The sequence shown here is derived from an EMBL/GenBank/DDBJ whole genome shotgun (WGS) entry which is preliminary data.</text>
</comment>
<feature type="transmembrane region" description="Helical" evidence="7">
    <location>
        <begin position="139"/>
        <end position="158"/>
    </location>
</feature>
<evidence type="ECO:0000256" key="7">
    <source>
        <dbReference type="SAM" id="Phobius"/>
    </source>
</evidence>
<dbReference type="KEGG" id="lje:BUE77_04000"/>
<reference evidence="9 11" key="1">
    <citation type="submission" date="2019-09" db="EMBL/GenBank/DDBJ databases">
        <title>Draft genome sequence assemblies of isolates from the urinary tract.</title>
        <authorList>
            <person name="Mores C.R."/>
            <person name="Putonti C."/>
            <person name="Wolfe A.J."/>
        </authorList>
    </citation>
    <scope>NUCLEOTIDE SEQUENCE [LARGE SCALE GENOMIC DNA]</scope>
    <source>
        <strain evidence="9 11">UMB246</strain>
    </source>
</reference>
<dbReference type="GO" id="GO:0016787">
    <property type="term" value="F:hydrolase activity"/>
    <property type="evidence" value="ECO:0007669"/>
    <property type="project" value="UniProtKB-KW"/>
</dbReference>
<dbReference type="OrthoDB" id="9789113at2"/>
<evidence type="ECO:0000256" key="5">
    <source>
        <dbReference type="ARBA" id="ARBA00022989"/>
    </source>
</evidence>
<proteinExistence type="predicted"/>
<evidence type="ECO:0000256" key="2">
    <source>
        <dbReference type="ARBA" id="ARBA00022475"/>
    </source>
</evidence>
<reference evidence="10 12" key="2">
    <citation type="submission" date="2024-04" db="EMBL/GenBank/DDBJ databases">
        <title>Three lactobacilli isolated from voided urine samples from females with type 2 diabetes.</title>
        <authorList>
            <person name="Kula A."/>
            <person name="Stegman N."/>
            <person name="Putonti C."/>
        </authorList>
    </citation>
    <scope>NUCLEOTIDE SEQUENCE [LARGE SCALE GENOMIC DNA]</scope>
    <source>
        <strain evidence="10 12">1855</strain>
    </source>
</reference>